<dbReference type="SUPFAM" id="SSF103473">
    <property type="entry name" value="MFS general substrate transporter"/>
    <property type="match status" value="1"/>
</dbReference>
<dbReference type="InterPro" id="IPR011701">
    <property type="entry name" value="MFS"/>
</dbReference>
<reference evidence="8" key="1">
    <citation type="submission" date="2022-06" db="EMBL/GenBank/DDBJ databases">
        <title>Complete genome sequence of Streptomyces nigrescens HEK616.</title>
        <authorList>
            <person name="Asamizu S."/>
            <person name="Onaka H."/>
        </authorList>
    </citation>
    <scope>NUCLEOTIDE SEQUENCE</scope>
    <source>
        <strain evidence="8">HEK616</strain>
    </source>
</reference>
<feature type="transmembrane region" description="Helical" evidence="6">
    <location>
        <begin position="73"/>
        <end position="92"/>
    </location>
</feature>
<evidence type="ECO:0000256" key="1">
    <source>
        <dbReference type="ARBA" id="ARBA00004651"/>
    </source>
</evidence>
<organism evidence="8 9">
    <name type="scientific">Streptomyces nigrescens</name>
    <dbReference type="NCBI Taxonomy" id="1920"/>
    <lineage>
        <taxon>Bacteria</taxon>
        <taxon>Bacillati</taxon>
        <taxon>Actinomycetota</taxon>
        <taxon>Actinomycetes</taxon>
        <taxon>Kitasatosporales</taxon>
        <taxon>Streptomycetaceae</taxon>
        <taxon>Streptomyces</taxon>
    </lineage>
</organism>
<feature type="transmembrane region" description="Helical" evidence="6">
    <location>
        <begin position="209"/>
        <end position="234"/>
    </location>
</feature>
<evidence type="ECO:0000256" key="2">
    <source>
        <dbReference type="ARBA" id="ARBA00022475"/>
    </source>
</evidence>
<accession>A0ABM7ZRC3</accession>
<keyword evidence="9" id="KW-1185">Reference proteome</keyword>
<dbReference type="RefSeq" id="WP_261952877.1">
    <property type="nucleotide sequence ID" value="NZ_AP026073.1"/>
</dbReference>
<feature type="transmembrane region" description="Helical" evidence="6">
    <location>
        <begin position="162"/>
        <end position="181"/>
    </location>
</feature>
<name>A0ABM7ZRC3_STRNI</name>
<dbReference type="InterPro" id="IPR050189">
    <property type="entry name" value="MFS_Efflux_Transporters"/>
</dbReference>
<keyword evidence="5 6" id="KW-0472">Membrane</keyword>
<sequence>MKQHRYLPALLVVTLVGTIMELDMSVPSFPDIAKSLTASESSVQLTITYNFFGYCLGALAYGPLSDRFGRRKVMLIGNTIMLAGALGCAIAPNIEFLLGSRLVQGVGASTSVVLVFVIIGDVYQGTELFKMFGLTNAAMSTFMTAAPALGGLINRTIGWRGNYATVCGITLVSLLLMACFLPETKGERAKVTVRQVAADYRKLLSSKEFLAASVVPSLLFAAYMVFIASSSFLYTDTYGLSTIGFAGHLLIIVASFAVTSLFASKLIGVLGGPERTVVYSIATTVLGIALFLVFGEGAWATTGPIAVFCVGFAAVYPVIFGRSLAVFPELQGAASSLNMSGRALLVTLLTGVASSLFTGDSIVTAGVMAVAVVVAAPLAFVKPKQSAADQVEAEPVPEAG</sequence>
<dbReference type="Proteomes" id="UP001059597">
    <property type="component" value="Chromosome"/>
</dbReference>
<dbReference type="PANTHER" id="PTHR43124:SF3">
    <property type="entry name" value="CHLORAMPHENICOL EFFLUX PUMP RV0191"/>
    <property type="match status" value="1"/>
</dbReference>
<evidence type="ECO:0000313" key="9">
    <source>
        <dbReference type="Proteomes" id="UP001059597"/>
    </source>
</evidence>
<feature type="transmembrane region" description="Helical" evidence="6">
    <location>
        <begin position="131"/>
        <end position="150"/>
    </location>
</feature>
<feature type="transmembrane region" description="Helical" evidence="6">
    <location>
        <begin position="98"/>
        <end position="119"/>
    </location>
</feature>
<dbReference type="Gene3D" id="1.20.1720.10">
    <property type="entry name" value="Multidrug resistance protein D"/>
    <property type="match status" value="1"/>
</dbReference>
<feature type="transmembrane region" description="Helical" evidence="6">
    <location>
        <begin position="276"/>
        <end position="299"/>
    </location>
</feature>
<dbReference type="PRINTS" id="PR01036">
    <property type="entry name" value="TCRTETB"/>
</dbReference>
<dbReference type="EMBL" id="AP026073">
    <property type="protein sequence ID" value="BDM68927.1"/>
    <property type="molecule type" value="Genomic_DNA"/>
</dbReference>
<feature type="transmembrane region" description="Helical" evidence="6">
    <location>
        <begin position="339"/>
        <end position="357"/>
    </location>
</feature>
<feature type="transmembrane region" description="Helical" evidence="6">
    <location>
        <begin position="305"/>
        <end position="327"/>
    </location>
</feature>
<dbReference type="InterPro" id="IPR036259">
    <property type="entry name" value="MFS_trans_sf"/>
</dbReference>
<keyword evidence="3 6" id="KW-0812">Transmembrane</keyword>
<keyword evidence="2" id="KW-1003">Cell membrane</keyword>
<dbReference type="Pfam" id="PF07690">
    <property type="entry name" value="MFS_1"/>
    <property type="match status" value="1"/>
</dbReference>
<dbReference type="PROSITE" id="PS50850">
    <property type="entry name" value="MFS"/>
    <property type="match status" value="1"/>
</dbReference>
<comment type="subcellular location">
    <subcellularLocation>
        <location evidence="1">Cell membrane</location>
        <topology evidence="1">Multi-pass membrane protein</topology>
    </subcellularLocation>
</comment>
<feature type="transmembrane region" description="Helical" evidence="6">
    <location>
        <begin position="363"/>
        <end position="381"/>
    </location>
</feature>
<keyword evidence="4 6" id="KW-1133">Transmembrane helix</keyword>
<evidence type="ECO:0000256" key="5">
    <source>
        <dbReference type="ARBA" id="ARBA00023136"/>
    </source>
</evidence>
<protein>
    <submittedName>
        <fullName evidence="8">Bcr/CflA family drug resistance efflux transporter</fullName>
    </submittedName>
</protein>
<dbReference type="PANTHER" id="PTHR43124">
    <property type="entry name" value="PURINE EFFLUX PUMP PBUE"/>
    <property type="match status" value="1"/>
</dbReference>
<gene>
    <name evidence="8" type="ORF">HEK616_24140</name>
</gene>
<evidence type="ECO:0000256" key="3">
    <source>
        <dbReference type="ARBA" id="ARBA00022692"/>
    </source>
</evidence>
<evidence type="ECO:0000256" key="4">
    <source>
        <dbReference type="ARBA" id="ARBA00022989"/>
    </source>
</evidence>
<evidence type="ECO:0000313" key="8">
    <source>
        <dbReference type="EMBL" id="BDM68927.1"/>
    </source>
</evidence>
<feature type="transmembrane region" description="Helical" evidence="6">
    <location>
        <begin position="240"/>
        <end position="264"/>
    </location>
</feature>
<feature type="domain" description="Major facilitator superfamily (MFS) profile" evidence="7">
    <location>
        <begin position="1"/>
        <end position="387"/>
    </location>
</feature>
<evidence type="ECO:0000259" key="7">
    <source>
        <dbReference type="PROSITE" id="PS50850"/>
    </source>
</evidence>
<evidence type="ECO:0000256" key="6">
    <source>
        <dbReference type="SAM" id="Phobius"/>
    </source>
</evidence>
<proteinExistence type="predicted"/>
<feature type="transmembrane region" description="Helical" evidence="6">
    <location>
        <begin position="46"/>
        <end position="64"/>
    </location>
</feature>
<dbReference type="InterPro" id="IPR020846">
    <property type="entry name" value="MFS_dom"/>
</dbReference>